<dbReference type="SUPFAM" id="SSF46689">
    <property type="entry name" value="Homeodomain-like"/>
    <property type="match status" value="1"/>
</dbReference>
<evidence type="ECO:0000256" key="3">
    <source>
        <dbReference type="ARBA" id="ARBA00023163"/>
    </source>
</evidence>
<keyword evidence="4" id="KW-1133">Transmembrane helix</keyword>
<dbReference type="Pfam" id="PF12833">
    <property type="entry name" value="HTH_18"/>
    <property type="match status" value="1"/>
</dbReference>
<dbReference type="InterPro" id="IPR009057">
    <property type="entry name" value="Homeodomain-like_sf"/>
</dbReference>
<proteinExistence type="predicted"/>
<evidence type="ECO:0000256" key="2">
    <source>
        <dbReference type="ARBA" id="ARBA00023125"/>
    </source>
</evidence>
<keyword evidence="3" id="KW-0804">Transcription</keyword>
<evidence type="ECO:0000313" key="6">
    <source>
        <dbReference type="EMBL" id="TGN09813.1"/>
    </source>
</evidence>
<keyword evidence="4" id="KW-0472">Membrane</keyword>
<organism evidence="6 7">
    <name type="scientific">Leptospira ilyithenensis</name>
    <dbReference type="NCBI Taxonomy" id="2484901"/>
    <lineage>
        <taxon>Bacteria</taxon>
        <taxon>Pseudomonadati</taxon>
        <taxon>Spirochaetota</taxon>
        <taxon>Spirochaetia</taxon>
        <taxon>Leptospirales</taxon>
        <taxon>Leptospiraceae</taxon>
        <taxon>Leptospira</taxon>
    </lineage>
</organism>
<feature type="domain" description="HTH araC/xylS-type" evidence="5">
    <location>
        <begin position="268"/>
        <end position="372"/>
    </location>
</feature>
<dbReference type="GO" id="GO:0043565">
    <property type="term" value="F:sequence-specific DNA binding"/>
    <property type="evidence" value="ECO:0007669"/>
    <property type="project" value="InterPro"/>
</dbReference>
<dbReference type="PANTHER" id="PTHR43280:SF2">
    <property type="entry name" value="HTH-TYPE TRANSCRIPTIONAL REGULATOR EXSA"/>
    <property type="match status" value="1"/>
</dbReference>
<keyword evidence="1" id="KW-0805">Transcription regulation</keyword>
<dbReference type="SMART" id="SM00342">
    <property type="entry name" value="HTH_ARAC"/>
    <property type="match status" value="1"/>
</dbReference>
<sequence length="379" mass="44147">MPPVFPPGPPRFPIPVISLTITFFSILVLSLKRPRFSFDRWFALFLISLSCLHIAHLVRRDFGQYYFDFFHISQLLFGPLFFLYLKDIFGIRIGKKDLVHFVPYLLSVVFFFALTSFEDMFRNVEYDLFFGRGNIVLKRLTFFSFLLYSTFSLYRIHKVENEMANPIIESIQFNWLKTIISLAILIVLYHAVSGFINGQSERFSGLFLPPIRGYDILVFTILFSVFGVRQSMIHSAWLLGQSFAYPTTKKKKYEKSGLEIEKLKDYVHAVKDYMEVRKPYFSSGFSLDDLADHLNLPRAHITQALNEVLETNFYHFVNEYRIREFILLLGSSGEEKPNFLSLAFQVGFNSKSTFNDSFKRVTGDTPSLYFLGKSKKNES</sequence>
<dbReference type="GO" id="GO:0003700">
    <property type="term" value="F:DNA-binding transcription factor activity"/>
    <property type="evidence" value="ECO:0007669"/>
    <property type="project" value="InterPro"/>
</dbReference>
<feature type="transmembrane region" description="Helical" evidence="4">
    <location>
        <begin position="12"/>
        <end position="29"/>
    </location>
</feature>
<name>A0A4R9LQ40_9LEPT</name>
<dbReference type="EMBL" id="RQHV01000050">
    <property type="protein sequence ID" value="TGN09813.1"/>
    <property type="molecule type" value="Genomic_DNA"/>
</dbReference>
<feature type="transmembrane region" description="Helical" evidence="4">
    <location>
        <begin position="97"/>
        <end position="115"/>
    </location>
</feature>
<evidence type="ECO:0000256" key="4">
    <source>
        <dbReference type="SAM" id="Phobius"/>
    </source>
</evidence>
<gene>
    <name evidence="6" type="ORF">EHS11_12110</name>
</gene>
<evidence type="ECO:0000259" key="5">
    <source>
        <dbReference type="PROSITE" id="PS01124"/>
    </source>
</evidence>
<feature type="transmembrane region" description="Helical" evidence="4">
    <location>
        <begin position="175"/>
        <end position="196"/>
    </location>
</feature>
<protein>
    <submittedName>
        <fullName evidence="6">AraC family transcriptional regulator</fullName>
    </submittedName>
</protein>
<feature type="transmembrane region" description="Helical" evidence="4">
    <location>
        <begin position="41"/>
        <end position="59"/>
    </location>
</feature>
<dbReference type="InterPro" id="IPR018060">
    <property type="entry name" value="HTH_AraC"/>
</dbReference>
<dbReference type="PANTHER" id="PTHR43280">
    <property type="entry name" value="ARAC-FAMILY TRANSCRIPTIONAL REGULATOR"/>
    <property type="match status" value="1"/>
</dbReference>
<comment type="caution">
    <text evidence="6">The sequence shown here is derived from an EMBL/GenBank/DDBJ whole genome shotgun (WGS) entry which is preliminary data.</text>
</comment>
<feature type="transmembrane region" description="Helical" evidence="4">
    <location>
        <begin position="135"/>
        <end position="154"/>
    </location>
</feature>
<evidence type="ECO:0000256" key="1">
    <source>
        <dbReference type="ARBA" id="ARBA00023015"/>
    </source>
</evidence>
<evidence type="ECO:0000313" key="7">
    <source>
        <dbReference type="Proteomes" id="UP000298264"/>
    </source>
</evidence>
<feature type="transmembrane region" description="Helical" evidence="4">
    <location>
        <begin position="216"/>
        <end position="240"/>
    </location>
</feature>
<accession>A0A4R9LQ40</accession>
<feature type="transmembrane region" description="Helical" evidence="4">
    <location>
        <begin position="65"/>
        <end position="85"/>
    </location>
</feature>
<keyword evidence="4" id="KW-0812">Transmembrane</keyword>
<dbReference type="OrthoDB" id="345413at2"/>
<keyword evidence="7" id="KW-1185">Reference proteome</keyword>
<reference evidence="6" key="1">
    <citation type="journal article" date="2019" name="PLoS Negl. Trop. Dis.">
        <title>Revisiting the worldwide diversity of Leptospira species in the environment.</title>
        <authorList>
            <person name="Vincent A.T."/>
            <person name="Schiettekatte O."/>
            <person name="Bourhy P."/>
            <person name="Veyrier F.J."/>
            <person name="Picardeau M."/>
        </authorList>
    </citation>
    <scope>NUCLEOTIDE SEQUENCE [LARGE SCALE GENOMIC DNA]</scope>
    <source>
        <strain evidence="6">201400974</strain>
    </source>
</reference>
<keyword evidence="2" id="KW-0238">DNA-binding</keyword>
<dbReference type="Gene3D" id="1.10.10.60">
    <property type="entry name" value="Homeodomain-like"/>
    <property type="match status" value="2"/>
</dbReference>
<dbReference type="PROSITE" id="PS01124">
    <property type="entry name" value="HTH_ARAC_FAMILY_2"/>
    <property type="match status" value="1"/>
</dbReference>
<dbReference type="Proteomes" id="UP000298264">
    <property type="component" value="Unassembled WGS sequence"/>
</dbReference>
<dbReference type="AlphaFoldDB" id="A0A4R9LQ40"/>